<evidence type="ECO:0000256" key="2">
    <source>
        <dbReference type="SAM" id="SignalP"/>
    </source>
</evidence>
<proteinExistence type="predicted"/>
<dbReference type="AlphaFoldDB" id="A0A126Q3F0"/>
<feature type="chain" id="PRO_5007272595" evidence="2">
    <location>
        <begin position="22"/>
        <end position="181"/>
    </location>
</feature>
<protein>
    <submittedName>
        <fullName evidence="3">Uncharacterized protein</fullName>
    </submittedName>
</protein>
<dbReference type="Proteomes" id="UP000063991">
    <property type="component" value="Chromosome"/>
</dbReference>
<accession>A0A126Q3F0</accession>
<evidence type="ECO:0000256" key="1">
    <source>
        <dbReference type="SAM" id="MobiDB-lite"/>
    </source>
</evidence>
<reference evidence="3 4" key="1">
    <citation type="submission" date="2015-12" db="EMBL/GenBank/DDBJ databases">
        <authorList>
            <person name="Shamseldin A."/>
            <person name="Moawad H."/>
            <person name="Abd El-Rahim W.M."/>
            <person name="Sadowsky M.J."/>
        </authorList>
    </citation>
    <scope>NUCLEOTIDE SEQUENCE [LARGE SCALE GENOMIC DNA]</scope>
    <source>
        <strain evidence="3 4">D7</strain>
    </source>
</reference>
<gene>
    <name evidence="3" type="ORF">AVL55_17750</name>
</gene>
<feature type="compositionally biased region" description="Low complexity" evidence="1">
    <location>
        <begin position="96"/>
        <end position="133"/>
    </location>
</feature>
<feature type="region of interest" description="Disordered" evidence="1">
    <location>
        <begin position="80"/>
        <end position="147"/>
    </location>
</feature>
<name>A0A126Q3F0_ALTMA</name>
<feature type="signal peptide" evidence="2">
    <location>
        <begin position="1"/>
        <end position="21"/>
    </location>
</feature>
<sequence>MQYYLPLALLLNALIFASAGAQTSEAPTYYQDCAVLDFGEQDLSSMTEAEKIQALDDSLFGALNQSEECMNAAAQSSAQSVASAAGQGTGQGAGAGNTSSTSSSGAGAGQSSSQSSTESQESSTNTQTTTSSSDPSKQSVGGQAKGGSSAVCDAVIAGLQGATTESEKAHFQALKEQYGCN</sequence>
<dbReference type="RefSeq" id="WP_061095999.1">
    <property type="nucleotide sequence ID" value="NZ_CP014323.1"/>
</dbReference>
<keyword evidence="2" id="KW-0732">Signal</keyword>
<evidence type="ECO:0000313" key="4">
    <source>
        <dbReference type="Proteomes" id="UP000063991"/>
    </source>
</evidence>
<organism evidence="3 4">
    <name type="scientific">Alteromonas macleodii</name>
    <name type="common">Pseudoalteromonas macleodii</name>
    <dbReference type="NCBI Taxonomy" id="28108"/>
    <lineage>
        <taxon>Bacteria</taxon>
        <taxon>Pseudomonadati</taxon>
        <taxon>Pseudomonadota</taxon>
        <taxon>Gammaproteobacteria</taxon>
        <taxon>Alteromonadales</taxon>
        <taxon>Alteromonadaceae</taxon>
        <taxon>Alteromonas/Salinimonas group</taxon>
        <taxon>Alteromonas</taxon>
    </lineage>
</organism>
<dbReference type="OrthoDB" id="6336739at2"/>
<dbReference type="EMBL" id="CP014323">
    <property type="protein sequence ID" value="AMJ99836.1"/>
    <property type="molecule type" value="Genomic_DNA"/>
</dbReference>
<evidence type="ECO:0000313" key="3">
    <source>
        <dbReference type="EMBL" id="AMJ99836.1"/>
    </source>
</evidence>